<dbReference type="InterPro" id="IPR001680">
    <property type="entry name" value="WD40_rpt"/>
</dbReference>
<dbReference type="SUPFAM" id="SSF51004">
    <property type="entry name" value="C-terminal (heme d1) domain of cytochrome cd1-nitrite reductase"/>
    <property type="match status" value="1"/>
</dbReference>
<dbReference type="InterPro" id="IPR015943">
    <property type="entry name" value="WD40/YVTN_repeat-like_dom_sf"/>
</dbReference>
<dbReference type="Gene3D" id="2.130.10.10">
    <property type="entry name" value="YVTN repeat-like/Quinoprotein amine dehydrogenase"/>
    <property type="match status" value="3"/>
</dbReference>
<dbReference type="Gramene" id="KOM39326">
    <property type="protein sequence ID" value="KOM39326"/>
    <property type="gene ID" value="LR48_Vigan03g270800"/>
</dbReference>
<dbReference type="SUPFAM" id="SSF50978">
    <property type="entry name" value="WD40 repeat-like"/>
    <property type="match status" value="1"/>
</dbReference>
<feature type="region of interest" description="Disordered" evidence="2">
    <location>
        <begin position="1643"/>
        <end position="1762"/>
    </location>
</feature>
<dbReference type="EMBL" id="CM003373">
    <property type="protein sequence ID" value="KOM39326.1"/>
    <property type="molecule type" value="Genomic_DNA"/>
</dbReference>
<feature type="repeat" description="WD" evidence="1">
    <location>
        <begin position="646"/>
        <end position="690"/>
    </location>
</feature>
<evidence type="ECO:0000256" key="1">
    <source>
        <dbReference type="PROSITE-ProRule" id="PRU00221"/>
    </source>
</evidence>
<evidence type="ECO:0000256" key="2">
    <source>
        <dbReference type="SAM" id="MobiDB-lite"/>
    </source>
</evidence>
<dbReference type="OMA" id="FAYQKYM"/>
<dbReference type="SMART" id="SM00564">
    <property type="entry name" value="PQQ"/>
    <property type="match status" value="2"/>
</dbReference>
<feature type="compositionally biased region" description="Polar residues" evidence="2">
    <location>
        <begin position="1711"/>
        <end position="1723"/>
    </location>
</feature>
<dbReference type="InterPro" id="IPR011047">
    <property type="entry name" value="Quinoprotein_ADH-like_sf"/>
</dbReference>
<dbReference type="InterPro" id="IPR053290">
    <property type="entry name" value="TSET_complex_member"/>
</dbReference>
<reference evidence="4" key="1">
    <citation type="journal article" date="2015" name="Proc. Natl. Acad. Sci. U.S.A.">
        <title>Genome sequencing of adzuki bean (Vigna angularis) provides insight into high starch and low fat accumulation and domestication.</title>
        <authorList>
            <person name="Yang K."/>
            <person name="Tian Z."/>
            <person name="Chen C."/>
            <person name="Luo L."/>
            <person name="Zhao B."/>
            <person name="Wang Z."/>
            <person name="Yu L."/>
            <person name="Li Y."/>
            <person name="Sun Y."/>
            <person name="Li W."/>
            <person name="Chen Y."/>
            <person name="Li Y."/>
            <person name="Zhang Y."/>
            <person name="Ai D."/>
            <person name="Zhao J."/>
            <person name="Shang C."/>
            <person name="Ma Y."/>
            <person name="Wu B."/>
            <person name="Wang M."/>
            <person name="Gao L."/>
            <person name="Sun D."/>
            <person name="Zhang P."/>
            <person name="Guo F."/>
            <person name="Wang W."/>
            <person name="Li Y."/>
            <person name="Wang J."/>
            <person name="Varshney R.K."/>
            <person name="Wang J."/>
            <person name="Ling H.Q."/>
            <person name="Wan P."/>
        </authorList>
    </citation>
    <scope>NUCLEOTIDE SEQUENCE</scope>
    <source>
        <strain evidence="4">cv. Jingnong 6</strain>
    </source>
</reference>
<dbReference type="SUPFAM" id="SSF50998">
    <property type="entry name" value="Quinoprotein alcohol dehydrogenase-like"/>
    <property type="match status" value="1"/>
</dbReference>
<proteinExistence type="predicted"/>
<evidence type="ECO:0000313" key="4">
    <source>
        <dbReference type="Proteomes" id="UP000053144"/>
    </source>
</evidence>
<organism evidence="3 4">
    <name type="scientific">Phaseolus angularis</name>
    <name type="common">Azuki bean</name>
    <name type="synonym">Vigna angularis</name>
    <dbReference type="NCBI Taxonomy" id="3914"/>
    <lineage>
        <taxon>Eukaryota</taxon>
        <taxon>Viridiplantae</taxon>
        <taxon>Streptophyta</taxon>
        <taxon>Embryophyta</taxon>
        <taxon>Tracheophyta</taxon>
        <taxon>Spermatophyta</taxon>
        <taxon>Magnoliopsida</taxon>
        <taxon>eudicotyledons</taxon>
        <taxon>Gunneridae</taxon>
        <taxon>Pentapetalae</taxon>
        <taxon>rosids</taxon>
        <taxon>fabids</taxon>
        <taxon>Fabales</taxon>
        <taxon>Fabaceae</taxon>
        <taxon>Papilionoideae</taxon>
        <taxon>50 kb inversion clade</taxon>
        <taxon>NPAAA clade</taxon>
        <taxon>indigoferoid/millettioid clade</taxon>
        <taxon>Phaseoleae</taxon>
        <taxon>Vigna</taxon>
    </lineage>
</organism>
<dbReference type="PANTHER" id="PTHR45521:SF2">
    <property type="entry name" value="TRANSDUCIN_WD40 REPEAT-LIKE SUPERFAMILY PROTEIN"/>
    <property type="match status" value="1"/>
</dbReference>
<dbReference type="PROSITE" id="PS50082">
    <property type="entry name" value="WD_REPEATS_2"/>
    <property type="match status" value="1"/>
</dbReference>
<name>A0A0L9U9C7_PHAAN</name>
<feature type="compositionally biased region" description="Low complexity" evidence="2">
    <location>
        <begin position="1735"/>
        <end position="1762"/>
    </location>
</feature>
<dbReference type="Gene3D" id="1.25.40.470">
    <property type="match status" value="1"/>
</dbReference>
<gene>
    <name evidence="3" type="ORF">LR48_Vigan03g270800</name>
</gene>
<dbReference type="SMART" id="SM00320">
    <property type="entry name" value="WD40"/>
    <property type="match status" value="4"/>
</dbReference>
<dbReference type="InterPro" id="IPR011048">
    <property type="entry name" value="Haem_d1_sf"/>
</dbReference>
<protein>
    <submittedName>
        <fullName evidence="3">Uncharacterized protein</fullName>
    </submittedName>
</protein>
<keyword evidence="1" id="KW-0853">WD repeat</keyword>
<dbReference type="Proteomes" id="UP000053144">
    <property type="component" value="Chromosome 3"/>
</dbReference>
<dbReference type="STRING" id="3914.A0A0L9U9C7"/>
<dbReference type="PANTHER" id="PTHR45521">
    <property type="entry name" value="TSET COMPLEX MEMBER TSTF"/>
    <property type="match status" value="1"/>
</dbReference>
<accession>A0A0L9U9C7</accession>
<dbReference type="InterPro" id="IPR036322">
    <property type="entry name" value="WD40_repeat_dom_sf"/>
</dbReference>
<evidence type="ECO:0000313" key="3">
    <source>
        <dbReference type="EMBL" id="KOM39326.1"/>
    </source>
</evidence>
<feature type="compositionally biased region" description="Low complexity" evidence="2">
    <location>
        <begin position="1643"/>
        <end position="1677"/>
    </location>
</feature>
<sequence length="1762" mass="190251">MLRLKAFRPTSDKIVKIQLHPTHPWMVTADDSDRVSVWNWEHRQVVYELKAGGVDERRLVGAKLEKLAEGEIESKGKPTEAIRGGSVKQVNFYDDDVRFWQLWHNRSAAAEAPTAVHTSAFSSPAPSTRGRHFLVICCLNKAIFLDLVTMRSRDVPKQELDNKSLLCMEFLYRTGVGDGPLVAFGSSDGVIRVLSMMTWKLVRRYTGGHKGSISCLMSFMAASGEAHDGGVVAVELSRVMGGAPQLITIGADKTLAIWDTVSFKELRRIKPVPKLACHSVASWCHPRAPNLDILTCVKDSHIWAIEHPTYSALTRPLCELTTVIPPQALSPNKKLRVYCMVTHHLQPHLVATGTNIGVIICEFDARSLPPVAPLPTPADSREHSAVFVIERELKLLNFQLNNSANPSLGNNSSLSETGRPKGDFFEPLSVKQGKKHISTPVPHDSYSVLSVSSSGKYLAIVWPDIPYFSVYKVSDWSIVDSGSARLLAWDTCRDRFAILESALPPRIPIMPKGSSSKRAKEAAAAQAAAAAAAAASTASVQVRILLDDGTSNILMSMEFLYRTGVGDGPLVAFGSSDGVIRVLSMMTWKLVRRYTGGHKGSISCLMSFMAASGEALLVSGASDGLLIIWSADHGQDSRELVPKLSLKAHDGGVVAVELSRVMGGAPQLITIGADKTLAIWDTVSFKELRRIKPVPKLACHSVASWCHPRAPNLDILTCVKDSHIWAIEHPTYSALTRPLCELTTVIPPQALSPNKKLRVYCMVTHHLQPHLVATGTNIGVIICEFDARSLPPVAPLPTPADSREHSAVFVIERELKLLNFQLNNSANPSLGNNSSLSETGRPKGDFFEPLSVKQGKKHISTPVPHDSYSVLSVSSSGKYLAIVWPDIPYFSVYKVSDWSIVDSGSARLLAWDTCRDRFAILESALPPRIPIMPKGSSSKRAKEAAAAQAAAAAAAAASTASVQVRILLDDGTSNILMRSVGARNEPVIGLRGGALLGVAYRTSRRVSPIAATAISTIQSMPLSGYGSSGLSSFTTYDDGFSSNRPPTAAAPQNFQLYSWETFQPVGDLLPQPEWTAWDQTVEYCAFGYQQYIVISSLRPQYRYLGDVAIPYATSAVWHRRQLFVATPTTIDMYQNYIINEKEHAWMFSCVLSNRFFIMNTKRIVFVDAGVAQIDIETKKMKEEQKMKEAQAKAVAEHGELALITVEGPQSAKEERIALRPPMLQVVRLASFQHAPSVPPFLTLPKQSRVDGDDSWSATEERKTGEVAVGGGGVAVAVTRFPMEQKRPVGPLVVVGVRDGVLWLIDRYMCAHALSLSHPGIRCRCLAAYGDAVSAVKWASRLGREHHDDLAQFMLGMGYATEALHLPGISKRLEFDLAMKSNDLKRALHCLLTMSNSRDIGQDDTPGLGLNDILNLSDKKQEKISDKKKDMVEGVQGIVKFAKEFLDLIDAADATAQSDIAREALKRLAAAGSVKGALEGHELRGLALRLANHGELTRLSGLVNNLVTLGLGREAAFAAAVLGDNALMEKAWQDTGMLAEAVLHAHAHGRPTLKNLVQAWNQALQREIEPTPSQKTDAAAAFLASLEEPKLTSLADAGKKAPIEILPPGMMSLNASISIQKKPASSAQNSQQPPDKLLALEAPPTTTAAPESATQQPESTPASVSEPPPSESTSESTPAHVAAPPQPESGETTVADGVPTTGPASDGGPNVNGETGQAETSTGNPAVPEVLPPPVAAEVSETSTPSIAAVPTTTTVPANDPFI</sequence>
<dbReference type="InterPro" id="IPR018391">
    <property type="entry name" value="PQQ_b-propeller_rpt"/>
</dbReference>